<keyword evidence="1" id="KW-0812">Transmembrane</keyword>
<keyword evidence="1" id="KW-1133">Transmembrane helix</keyword>
<feature type="transmembrane region" description="Helical" evidence="1">
    <location>
        <begin position="7"/>
        <end position="28"/>
    </location>
</feature>
<reference evidence="2" key="1">
    <citation type="submission" date="2018-05" db="EMBL/GenBank/DDBJ databases">
        <authorList>
            <person name="Lanie J.A."/>
            <person name="Ng W.-L."/>
            <person name="Kazmierczak K.M."/>
            <person name="Andrzejewski T.M."/>
            <person name="Davidsen T.M."/>
            <person name="Wayne K.J."/>
            <person name="Tettelin H."/>
            <person name="Glass J.I."/>
            <person name="Rusch D."/>
            <person name="Podicherti R."/>
            <person name="Tsui H.-C.T."/>
            <person name="Winkler M.E."/>
        </authorList>
    </citation>
    <scope>NUCLEOTIDE SEQUENCE</scope>
</reference>
<keyword evidence="1" id="KW-0472">Membrane</keyword>
<dbReference type="EMBL" id="UINC01076855">
    <property type="protein sequence ID" value="SVC16420.1"/>
    <property type="molecule type" value="Genomic_DNA"/>
</dbReference>
<evidence type="ECO:0000313" key="2">
    <source>
        <dbReference type="EMBL" id="SVC16420.1"/>
    </source>
</evidence>
<organism evidence="2">
    <name type="scientific">marine metagenome</name>
    <dbReference type="NCBI Taxonomy" id="408172"/>
    <lineage>
        <taxon>unclassified sequences</taxon>
        <taxon>metagenomes</taxon>
        <taxon>ecological metagenomes</taxon>
    </lineage>
</organism>
<feature type="non-terminal residue" evidence="2">
    <location>
        <position position="305"/>
    </location>
</feature>
<accession>A0A382JWD1</accession>
<proteinExistence type="predicted"/>
<protein>
    <submittedName>
        <fullName evidence="2">Uncharacterized protein</fullName>
    </submittedName>
</protein>
<evidence type="ECO:0000256" key="1">
    <source>
        <dbReference type="SAM" id="Phobius"/>
    </source>
</evidence>
<sequence>MAIKKKIWIPLASLAFLGALVAVAWWYVPEYAERRFTEKLSQVGIETDSIEFRIEGLSRPVVRNLSLRISGVNLVAESIEFGPLFDGYGEDKPLKITVHGLWAGVNAKIPEGLHSVNNAILALPEKTPFQAPLPMQIIFEDGVVLYENRSRQIQGLVDGKVFVEATRVDWELDFNISEHPLNGRGVFDWSTGRTDISGEMDLSHDLSQAIWDIFNEDPFFDWSAGRIQTALHFEGDGFKYQSGQIHAILSDVDVDFESLSVSNCSQVVSGLWTPGHATLDFNGNGVLSKLLEAPFDWEGSLSVEP</sequence>
<dbReference type="AlphaFoldDB" id="A0A382JWD1"/>
<gene>
    <name evidence="2" type="ORF">METZ01_LOCUS269274</name>
</gene>
<name>A0A382JWD1_9ZZZZ</name>